<comment type="similarity">
    <text evidence="1">Belongs to the short-chain dehydrogenases/reductases (SDR) family.</text>
</comment>
<gene>
    <name evidence="3" type="ORF">H8K47_10645</name>
</gene>
<dbReference type="Proteomes" id="UP000612361">
    <property type="component" value="Unassembled WGS sequence"/>
</dbReference>
<reference evidence="3" key="1">
    <citation type="submission" date="2020-08" db="EMBL/GenBank/DDBJ databases">
        <title>Novel species isolated from subtropical streams in China.</title>
        <authorList>
            <person name="Lu H."/>
        </authorList>
    </citation>
    <scope>NUCLEOTIDE SEQUENCE</scope>
    <source>
        <strain evidence="3">CY7W</strain>
    </source>
</reference>
<proteinExistence type="inferred from homology"/>
<dbReference type="SUPFAM" id="SSF51735">
    <property type="entry name" value="NAD(P)-binding Rossmann-fold domains"/>
    <property type="match status" value="1"/>
</dbReference>
<dbReference type="AlphaFoldDB" id="A0A923I941"/>
<keyword evidence="4" id="KW-1185">Reference proteome</keyword>
<organism evidence="3 4">
    <name type="scientific">Undibacterium rugosum</name>
    <dbReference type="NCBI Taxonomy" id="2762291"/>
    <lineage>
        <taxon>Bacteria</taxon>
        <taxon>Pseudomonadati</taxon>
        <taxon>Pseudomonadota</taxon>
        <taxon>Betaproteobacteria</taxon>
        <taxon>Burkholderiales</taxon>
        <taxon>Oxalobacteraceae</taxon>
        <taxon>Undibacterium</taxon>
    </lineage>
</organism>
<evidence type="ECO:0000313" key="3">
    <source>
        <dbReference type="EMBL" id="MBC3935818.1"/>
    </source>
</evidence>
<dbReference type="InterPro" id="IPR036291">
    <property type="entry name" value="NAD(P)-bd_dom_sf"/>
</dbReference>
<evidence type="ECO:0000256" key="1">
    <source>
        <dbReference type="ARBA" id="ARBA00006484"/>
    </source>
</evidence>
<accession>A0A923I941</accession>
<protein>
    <submittedName>
        <fullName evidence="3">SDR family oxidoreductase</fullName>
    </submittedName>
</protein>
<dbReference type="PANTHER" id="PTHR48107">
    <property type="entry name" value="NADPH-DEPENDENT ALDEHYDE REDUCTASE-LIKE PROTEIN, CHLOROPLASTIC-RELATED"/>
    <property type="match status" value="1"/>
</dbReference>
<evidence type="ECO:0000313" key="4">
    <source>
        <dbReference type="Proteomes" id="UP000612361"/>
    </source>
</evidence>
<keyword evidence="2" id="KW-0560">Oxidoreductase</keyword>
<comment type="caution">
    <text evidence="3">The sequence shown here is derived from an EMBL/GenBank/DDBJ whole genome shotgun (WGS) entry which is preliminary data.</text>
</comment>
<sequence>MKYSLVLTYGRICYIRLYLYFPALLLNLSELSCRHIATSSIILSSIYSGLVLTFFKETQVSKDLNGKVAVIAGGGKNLGALIAHELQSVGASGFVLHYNSGSSKAETEKTAAALREKGADTIIFQGDLSVADNNNKLFDLAKSHFGAVHIGINTAGVVIKKPILEVTEADYNKSFDANSKAAFFFLQQAGRVLEDRGSIVTIVSSLLAAYTPFYSIYPGSKAPVEHYTRAASKEFGDRGISVNAVGPGPMDTPFFYGQENADSTAYNKAGAALSKYSKTGLTDIEDIAPLIRFLVTEGWWITGQTIFANGGYTTR</sequence>
<dbReference type="InterPro" id="IPR002347">
    <property type="entry name" value="SDR_fam"/>
</dbReference>
<dbReference type="Gene3D" id="3.40.50.720">
    <property type="entry name" value="NAD(P)-binding Rossmann-like Domain"/>
    <property type="match status" value="1"/>
</dbReference>
<name>A0A923I941_9BURK</name>
<dbReference type="PANTHER" id="PTHR48107:SF7">
    <property type="entry name" value="RE15974P"/>
    <property type="match status" value="1"/>
</dbReference>
<dbReference type="EMBL" id="JACOGG010000010">
    <property type="protein sequence ID" value="MBC3935818.1"/>
    <property type="molecule type" value="Genomic_DNA"/>
</dbReference>
<dbReference type="NCBIfam" id="NF009385">
    <property type="entry name" value="PRK12744.1"/>
    <property type="match status" value="1"/>
</dbReference>
<evidence type="ECO:0000256" key="2">
    <source>
        <dbReference type="ARBA" id="ARBA00023002"/>
    </source>
</evidence>
<dbReference type="GO" id="GO:0016614">
    <property type="term" value="F:oxidoreductase activity, acting on CH-OH group of donors"/>
    <property type="evidence" value="ECO:0007669"/>
    <property type="project" value="UniProtKB-ARBA"/>
</dbReference>
<dbReference type="PRINTS" id="PR00081">
    <property type="entry name" value="GDHRDH"/>
</dbReference>
<dbReference type="Pfam" id="PF13561">
    <property type="entry name" value="adh_short_C2"/>
    <property type="match status" value="1"/>
</dbReference>